<name>A0ABR2ZCM6_9AGAR</name>
<protein>
    <recommendedName>
        <fullName evidence="4">PGG domain-containing protein</fullName>
    </recommendedName>
</protein>
<proteinExistence type="predicted"/>
<gene>
    <name evidence="2" type="ORF">AAF712_013847</name>
</gene>
<dbReference type="Proteomes" id="UP001437256">
    <property type="component" value="Unassembled WGS sequence"/>
</dbReference>
<dbReference type="EMBL" id="JBBXMP010000228">
    <property type="protein sequence ID" value="KAL0059406.1"/>
    <property type="molecule type" value="Genomic_DNA"/>
</dbReference>
<keyword evidence="1" id="KW-0812">Transmembrane</keyword>
<evidence type="ECO:0008006" key="4">
    <source>
        <dbReference type="Google" id="ProtNLM"/>
    </source>
</evidence>
<evidence type="ECO:0000256" key="1">
    <source>
        <dbReference type="SAM" id="Phobius"/>
    </source>
</evidence>
<comment type="caution">
    <text evidence="2">The sequence shown here is derived from an EMBL/GenBank/DDBJ whole genome shotgun (WGS) entry which is preliminary data.</text>
</comment>
<keyword evidence="1" id="KW-0472">Membrane</keyword>
<keyword evidence="1" id="KW-1133">Transmembrane helix</keyword>
<accession>A0ABR2ZCM6</accession>
<evidence type="ECO:0000313" key="2">
    <source>
        <dbReference type="EMBL" id="KAL0059406.1"/>
    </source>
</evidence>
<reference evidence="2 3" key="1">
    <citation type="submission" date="2024-05" db="EMBL/GenBank/DDBJ databases">
        <title>A draft genome resource for the thread blight pathogen Marasmius tenuissimus strain MS-2.</title>
        <authorList>
            <person name="Yulfo-Soto G.E."/>
            <person name="Baruah I.K."/>
            <person name="Amoako-Attah I."/>
            <person name="Bukari Y."/>
            <person name="Meinhardt L.W."/>
            <person name="Bailey B.A."/>
            <person name="Cohen S.P."/>
        </authorList>
    </citation>
    <scope>NUCLEOTIDE SEQUENCE [LARGE SCALE GENOMIC DNA]</scope>
    <source>
        <strain evidence="2 3">MS-2</strain>
    </source>
</reference>
<sequence>MLICLAAECTSTYSLAKYDSLKDHVEEFTGGRATLHKNDLKSAEVLTIFFCVMVATLFGADFFFLLFFPRRRYPRWYVLLKKFFAVFITAGVLAAALMSTLGLTDFEIV</sequence>
<keyword evidence="3" id="KW-1185">Reference proteome</keyword>
<feature type="transmembrane region" description="Helical" evidence="1">
    <location>
        <begin position="80"/>
        <end position="103"/>
    </location>
</feature>
<evidence type="ECO:0000313" key="3">
    <source>
        <dbReference type="Proteomes" id="UP001437256"/>
    </source>
</evidence>
<organism evidence="2 3">
    <name type="scientific">Marasmius tenuissimus</name>
    <dbReference type="NCBI Taxonomy" id="585030"/>
    <lineage>
        <taxon>Eukaryota</taxon>
        <taxon>Fungi</taxon>
        <taxon>Dikarya</taxon>
        <taxon>Basidiomycota</taxon>
        <taxon>Agaricomycotina</taxon>
        <taxon>Agaricomycetes</taxon>
        <taxon>Agaricomycetidae</taxon>
        <taxon>Agaricales</taxon>
        <taxon>Marasmiineae</taxon>
        <taxon>Marasmiaceae</taxon>
        <taxon>Marasmius</taxon>
    </lineage>
</organism>
<feature type="transmembrane region" description="Helical" evidence="1">
    <location>
        <begin position="45"/>
        <end position="68"/>
    </location>
</feature>